<evidence type="ECO:0000313" key="12">
    <source>
        <dbReference type="Proteomes" id="UP001476798"/>
    </source>
</evidence>
<dbReference type="EMBL" id="JAHRIO010073115">
    <property type="protein sequence ID" value="MEQ2182799.1"/>
    <property type="molecule type" value="Genomic_DNA"/>
</dbReference>
<keyword evidence="5 9" id="KW-1133">Transmembrane helix</keyword>
<keyword evidence="6 9" id="KW-0472">Membrane</keyword>
<dbReference type="InterPro" id="IPR000479">
    <property type="entry name" value="CIMR_rpt"/>
</dbReference>
<dbReference type="PANTHER" id="PTHR15071">
    <property type="entry name" value="MANNOSE-6-PHOSPHATE RECEPTOR FAMILY MEMBER"/>
    <property type="match status" value="1"/>
</dbReference>
<dbReference type="Proteomes" id="UP001476798">
    <property type="component" value="Unassembled WGS sequence"/>
</dbReference>
<accession>A0ABV0PH92</accession>
<keyword evidence="7" id="KW-1015">Disulfide bond</keyword>
<dbReference type="PANTHER" id="PTHR15071:SF0">
    <property type="entry name" value="MANNOSE 6-PHOSPHATE RECEPTOR-LIKE PROTEIN 1"/>
    <property type="match status" value="1"/>
</dbReference>
<gene>
    <name evidence="11" type="ORF">GOODEAATRI_026009</name>
</gene>
<dbReference type="Gene3D" id="2.70.130.10">
    <property type="entry name" value="Mannose-6-phosphate receptor binding domain"/>
    <property type="match status" value="2"/>
</dbReference>
<keyword evidence="3 9" id="KW-0812">Transmembrane</keyword>
<keyword evidence="4" id="KW-0732">Signal</keyword>
<sequence length="489" mass="54565">PASAKRQSSILFMCDHSAGHGNPQLLTETAGCSTTFQWRTNVVCPPKKMECKLVRQHQTFDLRSLSSLTEAWKFSSQGYSYYVNLCQGIHGGLSSSPEGATVCRRSAAGQTQTLGRVYTQKMSYADGKIVVSYSAGDDVCGNGVNAKTVIQLSCGSTVGHPSLLSPHQASGDIRPNGDRYIYHIQLSGITNPSLPKCRGANICQVNTDGGEEEMEWLMEELEAPLSSSSHRVTSNHSNGHIRTKPVNTDGLHSFSLDEQDDDSEDEVLSVPGVRVLKPSGVSRTHRSAFLQVGDSPALIQVSLLPFEWSVCRGRLSIQISCLEQKSPLFALMATFDDILEEAGKFGRFQKRIFALLCMVSMPWAGVYVGIVFQGFTPDHWCRDSAAVERREACGWSREESRRLTAPLVNISRILQHSSCERYEVDWNVTELRCDPQEPDQSRTPTVRCTEGWEYDYEGRRSFVTEVRKVRVLTEARMKKLWVLFFSRSR</sequence>
<dbReference type="InterPro" id="IPR009011">
    <property type="entry name" value="Man6P_isomerase_rcpt-bd_dom_sf"/>
</dbReference>
<dbReference type="PROSITE" id="PS51914">
    <property type="entry name" value="MRH"/>
    <property type="match status" value="1"/>
</dbReference>
<keyword evidence="2" id="KW-0813">Transport</keyword>
<evidence type="ECO:0000256" key="9">
    <source>
        <dbReference type="SAM" id="Phobius"/>
    </source>
</evidence>
<evidence type="ECO:0000256" key="2">
    <source>
        <dbReference type="ARBA" id="ARBA00022448"/>
    </source>
</evidence>
<evidence type="ECO:0000256" key="5">
    <source>
        <dbReference type="ARBA" id="ARBA00022989"/>
    </source>
</evidence>
<evidence type="ECO:0000256" key="8">
    <source>
        <dbReference type="SAM" id="MobiDB-lite"/>
    </source>
</evidence>
<feature type="non-terminal residue" evidence="11">
    <location>
        <position position="1"/>
    </location>
</feature>
<dbReference type="SMART" id="SM01404">
    <property type="entry name" value="CIMR"/>
    <property type="match status" value="1"/>
</dbReference>
<protein>
    <recommendedName>
        <fullName evidence="10">MRH domain-containing protein</fullName>
    </recommendedName>
</protein>
<comment type="subcellular location">
    <subcellularLocation>
        <location evidence="1">Endomembrane system</location>
    </subcellularLocation>
</comment>
<organism evidence="11 12">
    <name type="scientific">Goodea atripinnis</name>
    <dbReference type="NCBI Taxonomy" id="208336"/>
    <lineage>
        <taxon>Eukaryota</taxon>
        <taxon>Metazoa</taxon>
        <taxon>Chordata</taxon>
        <taxon>Craniata</taxon>
        <taxon>Vertebrata</taxon>
        <taxon>Euteleostomi</taxon>
        <taxon>Actinopterygii</taxon>
        <taxon>Neopterygii</taxon>
        <taxon>Teleostei</taxon>
        <taxon>Neoteleostei</taxon>
        <taxon>Acanthomorphata</taxon>
        <taxon>Ovalentaria</taxon>
        <taxon>Atherinomorphae</taxon>
        <taxon>Cyprinodontiformes</taxon>
        <taxon>Goodeidae</taxon>
        <taxon>Goodea</taxon>
    </lineage>
</organism>
<dbReference type="InterPro" id="IPR044865">
    <property type="entry name" value="MRH_dom"/>
</dbReference>
<feature type="region of interest" description="Disordered" evidence="8">
    <location>
        <begin position="227"/>
        <end position="265"/>
    </location>
</feature>
<dbReference type="Pfam" id="PF00878">
    <property type="entry name" value="CIMR"/>
    <property type="match status" value="1"/>
</dbReference>
<reference evidence="11 12" key="1">
    <citation type="submission" date="2021-06" db="EMBL/GenBank/DDBJ databases">
        <authorList>
            <person name="Palmer J.M."/>
        </authorList>
    </citation>
    <scope>NUCLEOTIDE SEQUENCE [LARGE SCALE GENOMIC DNA]</scope>
    <source>
        <strain evidence="11 12">GA_2019</strain>
        <tissue evidence="11">Muscle</tissue>
    </source>
</reference>
<keyword evidence="12" id="KW-1185">Reference proteome</keyword>
<feature type="transmembrane region" description="Helical" evidence="9">
    <location>
        <begin position="352"/>
        <end position="372"/>
    </location>
</feature>
<evidence type="ECO:0000256" key="1">
    <source>
        <dbReference type="ARBA" id="ARBA00004308"/>
    </source>
</evidence>
<dbReference type="SUPFAM" id="SSF50911">
    <property type="entry name" value="Mannose 6-phosphate receptor domain"/>
    <property type="match status" value="2"/>
</dbReference>
<feature type="compositionally biased region" description="Low complexity" evidence="8">
    <location>
        <begin position="227"/>
        <end position="238"/>
    </location>
</feature>
<name>A0ABV0PH92_9TELE</name>
<evidence type="ECO:0000256" key="3">
    <source>
        <dbReference type="ARBA" id="ARBA00022692"/>
    </source>
</evidence>
<evidence type="ECO:0000313" key="11">
    <source>
        <dbReference type="EMBL" id="MEQ2182799.1"/>
    </source>
</evidence>
<proteinExistence type="predicted"/>
<evidence type="ECO:0000259" key="10">
    <source>
        <dbReference type="PROSITE" id="PS51914"/>
    </source>
</evidence>
<evidence type="ECO:0000256" key="7">
    <source>
        <dbReference type="ARBA" id="ARBA00023157"/>
    </source>
</evidence>
<feature type="domain" description="MRH" evidence="10">
    <location>
        <begin position="49"/>
        <end position="224"/>
    </location>
</feature>
<comment type="caution">
    <text evidence="11">The sequence shown here is derived from an EMBL/GenBank/DDBJ whole genome shotgun (WGS) entry which is preliminary data.</text>
</comment>
<evidence type="ECO:0000256" key="4">
    <source>
        <dbReference type="ARBA" id="ARBA00022729"/>
    </source>
</evidence>
<evidence type="ECO:0000256" key="6">
    <source>
        <dbReference type="ARBA" id="ARBA00023136"/>
    </source>
</evidence>